<evidence type="ECO:0000256" key="1">
    <source>
        <dbReference type="ARBA" id="ARBA00005614"/>
    </source>
</evidence>
<dbReference type="InterPro" id="IPR020456">
    <property type="entry name" value="Acylphosphatase"/>
</dbReference>
<dbReference type="PROSITE" id="PS00151">
    <property type="entry name" value="ACYLPHOSPHATASE_2"/>
    <property type="match status" value="1"/>
</dbReference>
<comment type="catalytic activity">
    <reaction evidence="4 5">
        <text>an acyl phosphate + H2O = a carboxylate + phosphate + H(+)</text>
        <dbReference type="Rhea" id="RHEA:14965"/>
        <dbReference type="ChEBI" id="CHEBI:15377"/>
        <dbReference type="ChEBI" id="CHEBI:15378"/>
        <dbReference type="ChEBI" id="CHEBI:29067"/>
        <dbReference type="ChEBI" id="CHEBI:43474"/>
        <dbReference type="ChEBI" id="CHEBI:59918"/>
        <dbReference type="EC" id="3.6.1.7"/>
    </reaction>
</comment>
<feature type="domain" description="Acylphosphatase-like" evidence="8">
    <location>
        <begin position="23"/>
        <end position="117"/>
    </location>
</feature>
<evidence type="ECO:0000313" key="9">
    <source>
        <dbReference type="EMBL" id="MFC0081149.1"/>
    </source>
</evidence>
<dbReference type="Proteomes" id="UP001589788">
    <property type="component" value="Unassembled WGS sequence"/>
</dbReference>
<dbReference type="PANTHER" id="PTHR47268:SF4">
    <property type="entry name" value="ACYLPHOSPHATASE"/>
    <property type="match status" value="1"/>
</dbReference>
<name>A0ABV6C4C4_9ACTN</name>
<dbReference type="PROSITE" id="PS51160">
    <property type="entry name" value="ACYLPHOSPHATASE_3"/>
    <property type="match status" value="1"/>
</dbReference>
<dbReference type="InterPro" id="IPR036046">
    <property type="entry name" value="Acylphosphatase-like_dom_sf"/>
</dbReference>
<dbReference type="EMBL" id="JBHLYQ010000018">
    <property type="protein sequence ID" value="MFC0081149.1"/>
    <property type="molecule type" value="Genomic_DNA"/>
</dbReference>
<feature type="active site" evidence="5">
    <location>
        <position position="38"/>
    </location>
</feature>
<proteinExistence type="inferred from homology"/>
<evidence type="ECO:0000259" key="8">
    <source>
        <dbReference type="PROSITE" id="PS51160"/>
    </source>
</evidence>
<evidence type="ECO:0000256" key="5">
    <source>
        <dbReference type="PROSITE-ProRule" id="PRU00520"/>
    </source>
</evidence>
<dbReference type="PANTHER" id="PTHR47268">
    <property type="entry name" value="ACYLPHOSPHATASE"/>
    <property type="match status" value="1"/>
</dbReference>
<dbReference type="RefSeq" id="WP_377788122.1">
    <property type="nucleotide sequence ID" value="NZ_JBHLYQ010000018.1"/>
</dbReference>
<evidence type="ECO:0000256" key="4">
    <source>
        <dbReference type="ARBA" id="ARBA00047645"/>
    </source>
</evidence>
<evidence type="ECO:0000256" key="3">
    <source>
        <dbReference type="ARBA" id="ARBA00015991"/>
    </source>
</evidence>
<keyword evidence="10" id="KW-1185">Reference proteome</keyword>
<dbReference type="Pfam" id="PF00708">
    <property type="entry name" value="Acylphosphatase"/>
    <property type="match status" value="1"/>
</dbReference>
<comment type="similarity">
    <text evidence="1 6">Belongs to the acylphosphatase family.</text>
</comment>
<gene>
    <name evidence="9" type="ORF">ACFFRE_03105</name>
</gene>
<sequence length="117" mass="12189">MTGRPLEPDGTPGSPATGPTAGWCHLRVLGRVQGVGYRLSCQQVARQLGLVGWVRNLADGSVEVLAIGPDAALADLVAWCRQGPPLAEVERVDVRQGPAGTAPPAELAPFPDPFSAR</sequence>
<keyword evidence="5" id="KW-0378">Hydrolase</keyword>
<comment type="caution">
    <text evidence="9">The sequence shown here is derived from an EMBL/GenBank/DDBJ whole genome shotgun (WGS) entry which is preliminary data.</text>
</comment>
<dbReference type="SUPFAM" id="SSF54975">
    <property type="entry name" value="Acylphosphatase/BLUF domain-like"/>
    <property type="match status" value="1"/>
</dbReference>
<dbReference type="Gene3D" id="3.30.70.100">
    <property type="match status" value="1"/>
</dbReference>
<dbReference type="InterPro" id="IPR001792">
    <property type="entry name" value="Acylphosphatase-like_dom"/>
</dbReference>
<evidence type="ECO:0000313" key="10">
    <source>
        <dbReference type="Proteomes" id="UP001589788"/>
    </source>
</evidence>
<dbReference type="InterPro" id="IPR017968">
    <property type="entry name" value="Acylphosphatase_CS"/>
</dbReference>
<reference evidence="9 10" key="1">
    <citation type="submission" date="2024-09" db="EMBL/GenBank/DDBJ databases">
        <authorList>
            <person name="Sun Q."/>
            <person name="Mori K."/>
        </authorList>
    </citation>
    <scope>NUCLEOTIDE SEQUENCE [LARGE SCALE GENOMIC DNA]</scope>
    <source>
        <strain evidence="9 10">JCM 15389</strain>
    </source>
</reference>
<feature type="active site" evidence="5">
    <location>
        <position position="56"/>
    </location>
</feature>
<dbReference type="EC" id="3.6.1.7" evidence="2 5"/>
<organism evidence="9 10">
    <name type="scientific">Aciditerrimonas ferrireducens</name>
    <dbReference type="NCBI Taxonomy" id="667306"/>
    <lineage>
        <taxon>Bacteria</taxon>
        <taxon>Bacillati</taxon>
        <taxon>Actinomycetota</taxon>
        <taxon>Acidimicrobiia</taxon>
        <taxon>Acidimicrobiales</taxon>
        <taxon>Acidimicrobiaceae</taxon>
        <taxon>Aciditerrimonas</taxon>
    </lineage>
</organism>
<feature type="region of interest" description="Disordered" evidence="7">
    <location>
        <begin position="1"/>
        <end position="20"/>
    </location>
</feature>
<feature type="region of interest" description="Disordered" evidence="7">
    <location>
        <begin position="94"/>
        <end position="117"/>
    </location>
</feature>
<evidence type="ECO:0000256" key="2">
    <source>
        <dbReference type="ARBA" id="ARBA00012150"/>
    </source>
</evidence>
<dbReference type="PRINTS" id="PR00112">
    <property type="entry name" value="ACYLPHPHTASE"/>
</dbReference>
<evidence type="ECO:0000256" key="7">
    <source>
        <dbReference type="SAM" id="MobiDB-lite"/>
    </source>
</evidence>
<accession>A0ABV6C4C4</accession>
<evidence type="ECO:0000256" key="6">
    <source>
        <dbReference type="RuleBase" id="RU004168"/>
    </source>
</evidence>
<protein>
    <recommendedName>
        <fullName evidence="3 5">acylphosphatase</fullName>
        <ecNumber evidence="2 5">3.6.1.7</ecNumber>
    </recommendedName>
</protein>